<dbReference type="EMBL" id="CP072754">
    <property type="protein sequence ID" value="QUC18399.1"/>
    <property type="molecule type" value="Genomic_DNA"/>
</dbReference>
<evidence type="ECO:0000313" key="5">
    <source>
        <dbReference type="Proteomes" id="UP000027002"/>
    </source>
</evidence>
<dbReference type="RefSeq" id="XP_042996072.1">
    <property type="nucleotide sequence ID" value="XM_043140138.1"/>
</dbReference>
<proteinExistence type="inferred from homology"/>
<dbReference type="OrthoDB" id="3980126at2759"/>
<sequence length="380" mass="40245">MPQSIRSILGKTRVAKAKPAAQRTASSAHRGTKPQSRRSARHDALFPDKLEDLGGAPVLTEREELTLRDVVQAMRYIRSRMFSAVPETGLTSTRRAEMLRRRASMPPVVAASHVQAVLGGTAPARVEREIAELVGRGVLRRVRVARRGGAGEALVETRDLEGMLGRARDGGGLSAGARDAFLDHLRRNPTAQTVGWADGLTRDQVDELVRAGFLTSAGSTTPAPGPSALSALSARPEDRTTLTSIQHVSRFASGTASAVGGRNAVHLAGGGGGSAVFSAAHGRPESSSSCRVAVPGHGRHLKLADGAADWIRDVLGKTAWGEGPESWLKERFEGNGLRGTRWRDFCGLEWEWLLGQAVGLGVVEVFDTGSVGRGVRALGG</sequence>
<reference evidence="3" key="1">
    <citation type="journal article" date="2016" name="Genome Announc.">
        <title>Genome Sequence of Ustilaginoidea virens IPU010, a Rice Pathogenic Fungus Causing False Smut.</title>
        <authorList>
            <person name="Kumagai T."/>
            <person name="Ishii T."/>
            <person name="Terai G."/>
            <person name="Umemura M."/>
            <person name="Machida M."/>
            <person name="Asai K."/>
        </authorList>
    </citation>
    <scope>NUCLEOTIDE SEQUENCE [LARGE SCALE GENOMIC DNA]</scope>
    <source>
        <strain evidence="3">IPU010</strain>
    </source>
</reference>
<dbReference type="AlphaFoldDB" id="A0A063C850"/>
<evidence type="ECO:0000313" key="6">
    <source>
        <dbReference type="Proteomes" id="UP000054053"/>
    </source>
</evidence>
<evidence type="ECO:0008006" key="7">
    <source>
        <dbReference type="Google" id="ProtNLM"/>
    </source>
</evidence>
<dbReference type="GO" id="GO:0046579">
    <property type="term" value="P:positive regulation of Ras protein signal transduction"/>
    <property type="evidence" value="ECO:0007669"/>
    <property type="project" value="TreeGrafter"/>
</dbReference>
<organism evidence="3 6">
    <name type="scientific">Ustilaginoidea virens</name>
    <name type="common">Rice false smut fungus</name>
    <name type="synonym">Villosiclava virens</name>
    <dbReference type="NCBI Taxonomy" id="1159556"/>
    <lineage>
        <taxon>Eukaryota</taxon>
        <taxon>Fungi</taxon>
        <taxon>Dikarya</taxon>
        <taxon>Ascomycota</taxon>
        <taxon>Pezizomycotina</taxon>
        <taxon>Sordariomycetes</taxon>
        <taxon>Hypocreomycetidae</taxon>
        <taxon>Hypocreales</taxon>
        <taxon>Clavicipitaceae</taxon>
        <taxon>Ustilaginoidea</taxon>
    </lineage>
</organism>
<dbReference type="Proteomes" id="UP000027002">
    <property type="component" value="Chromosome 2"/>
</dbReference>
<dbReference type="InterPro" id="IPR018865">
    <property type="entry name" value="STK19-like"/>
</dbReference>
<reference evidence="6" key="2">
    <citation type="journal article" date="2016" name="Genome Announc.">
        <title>Genome sequence of Ustilaginoidea virens IPU010, a rice pathogenic fungus causing false smut.</title>
        <authorList>
            <person name="Kumagai T."/>
            <person name="Ishii T."/>
            <person name="Terai G."/>
            <person name="Umemura M."/>
            <person name="Machida M."/>
            <person name="Asai K."/>
        </authorList>
    </citation>
    <scope>NUCLEOTIDE SEQUENCE [LARGE SCALE GENOMIC DNA]</scope>
    <source>
        <strain evidence="6">IPU010</strain>
    </source>
</reference>
<dbReference type="PANTHER" id="PTHR15243:SF0">
    <property type="entry name" value="SERINE_THREONINE-PROTEIN KINASE 19"/>
    <property type="match status" value="1"/>
</dbReference>
<accession>A0A063C850</accession>
<dbReference type="Pfam" id="PF10494">
    <property type="entry name" value="Stk19"/>
    <property type="match status" value="1"/>
</dbReference>
<gene>
    <name evidence="4" type="ORF">UV8b_02640</name>
    <name evidence="3" type="ORF">UVI_02031740</name>
</gene>
<reference evidence="4" key="3">
    <citation type="submission" date="2020-03" db="EMBL/GenBank/DDBJ databases">
        <title>A mixture of massive structural variations and highly conserved coding sequences in Ustilaginoidea virens genome.</title>
        <authorList>
            <person name="Zhang K."/>
            <person name="Zhao Z."/>
            <person name="Zhang Z."/>
            <person name="Li Y."/>
            <person name="Hsiang T."/>
            <person name="Sun W."/>
        </authorList>
    </citation>
    <scope>NUCLEOTIDE SEQUENCE</scope>
    <source>
        <strain evidence="4">UV-8b</strain>
    </source>
</reference>
<evidence type="ECO:0000313" key="4">
    <source>
        <dbReference type="EMBL" id="QUC18399.1"/>
    </source>
</evidence>
<evidence type="ECO:0000256" key="1">
    <source>
        <dbReference type="ARBA" id="ARBA00093458"/>
    </source>
</evidence>
<dbReference type="HOGENOM" id="CLU_036328_0_0_1"/>
<dbReference type="PANTHER" id="PTHR15243">
    <property type="entry name" value="SERINE/THREONINE-PROTEIN KINASE 19"/>
    <property type="match status" value="1"/>
</dbReference>
<name>A0A063C850_USTVR</name>
<feature type="region of interest" description="Disordered" evidence="2">
    <location>
        <begin position="216"/>
        <end position="238"/>
    </location>
</feature>
<dbReference type="GeneID" id="66063418"/>
<evidence type="ECO:0000256" key="2">
    <source>
        <dbReference type="SAM" id="MobiDB-lite"/>
    </source>
</evidence>
<keyword evidence="5" id="KW-1185">Reference proteome</keyword>
<feature type="region of interest" description="Disordered" evidence="2">
    <location>
        <begin position="1"/>
        <end position="47"/>
    </location>
</feature>
<comment type="similarity">
    <text evidence="1">Belongs to the STK19 family.</text>
</comment>
<protein>
    <recommendedName>
        <fullName evidence="7">Serine-threonine protein kinase 19</fullName>
    </recommendedName>
</protein>
<feature type="compositionally biased region" description="Low complexity" evidence="2">
    <location>
        <begin position="219"/>
        <end position="234"/>
    </location>
</feature>
<dbReference type="KEGG" id="uvi:66063418"/>
<dbReference type="EMBL" id="BBTG02000014">
    <property type="protein sequence ID" value="GAO14432.1"/>
    <property type="molecule type" value="Genomic_DNA"/>
</dbReference>
<feature type="compositionally biased region" description="Basic residues" evidence="2">
    <location>
        <begin position="30"/>
        <end position="40"/>
    </location>
</feature>
<dbReference type="Proteomes" id="UP000054053">
    <property type="component" value="Unassembled WGS sequence"/>
</dbReference>
<evidence type="ECO:0000313" key="3">
    <source>
        <dbReference type="EMBL" id="GAO14432.1"/>
    </source>
</evidence>